<dbReference type="PRINTS" id="PR01035">
    <property type="entry name" value="TCRTETA"/>
</dbReference>
<dbReference type="Pfam" id="PF07690">
    <property type="entry name" value="MFS_1"/>
    <property type="match status" value="1"/>
</dbReference>
<feature type="transmembrane region" description="Helical" evidence="5">
    <location>
        <begin position="94"/>
        <end position="116"/>
    </location>
</feature>
<evidence type="ECO:0000313" key="8">
    <source>
        <dbReference type="Proteomes" id="UP000216991"/>
    </source>
</evidence>
<feature type="transmembrane region" description="Helical" evidence="5">
    <location>
        <begin position="260"/>
        <end position="285"/>
    </location>
</feature>
<feature type="transmembrane region" description="Helical" evidence="5">
    <location>
        <begin position="358"/>
        <end position="377"/>
    </location>
</feature>
<keyword evidence="3 5" id="KW-1133">Transmembrane helix</keyword>
<dbReference type="InterPro" id="IPR036259">
    <property type="entry name" value="MFS_trans_sf"/>
</dbReference>
<sequence>MIVPPCLAAKSIAAVLPPQLLHTVAGPVLDRAPAAAQAGHWGTAMAQAGSQARAVTALVWLIGLAVFINCVDRGTLGIAAPRLKADLGLTATEYGMAASAFFWVYAPGQLVAGWLVGRSNAGWVLAAGLGLWGVATALTGLANGLLALVLLRLLLAVGEAVTFPALFKLIVDHVDAAPHGVANAATSVGLALGPAFGTLAGGLLLAALDWRWLFAIVGGVTLLWLLPWVATIRRLPTPADHGAAGGEGPTYLQILFTRAALSLSLAQVCWGFGLYFLVTWLPLWLVEVRHYSLADMAWIGALAFAAQAVAAMIGGQVNDLLLRRGLAPGPVRRGGAMLGTVMTAAGLAGIPLSDSQGALIAALLLAGFGIGIMHVCVNMMAQMFAGPSAVGKWTGVQNGFGNIAGIVNPLITGAIIDATGSYNAAFALAAGMPLVALFSLAVLVPRVVPIAWAQREGPSTVITSA</sequence>
<protein>
    <recommendedName>
        <fullName evidence="6">Major facilitator superfamily (MFS) profile domain-containing protein</fullName>
    </recommendedName>
</protein>
<evidence type="ECO:0000256" key="4">
    <source>
        <dbReference type="ARBA" id="ARBA00023136"/>
    </source>
</evidence>
<feature type="transmembrane region" description="Helical" evidence="5">
    <location>
        <begin position="123"/>
        <end position="143"/>
    </location>
</feature>
<name>A0A255YEH2_9SPHN</name>
<dbReference type="GO" id="GO:0016020">
    <property type="term" value="C:membrane"/>
    <property type="evidence" value="ECO:0007669"/>
    <property type="project" value="UniProtKB-SubCell"/>
</dbReference>
<dbReference type="PROSITE" id="PS50850">
    <property type="entry name" value="MFS"/>
    <property type="match status" value="1"/>
</dbReference>
<dbReference type="Gene3D" id="1.20.1250.20">
    <property type="entry name" value="MFS general substrate transporter like domains"/>
    <property type="match status" value="2"/>
</dbReference>
<dbReference type="InterPro" id="IPR011701">
    <property type="entry name" value="MFS"/>
</dbReference>
<feature type="domain" description="Major facilitator superfamily (MFS) profile" evidence="6">
    <location>
        <begin position="58"/>
        <end position="448"/>
    </location>
</feature>
<gene>
    <name evidence="7" type="ORF">CHU93_10290</name>
</gene>
<keyword evidence="4 5" id="KW-0472">Membrane</keyword>
<dbReference type="InterPro" id="IPR001958">
    <property type="entry name" value="Tet-R_TetA/multi-R_MdtG-like"/>
</dbReference>
<evidence type="ECO:0000313" key="7">
    <source>
        <dbReference type="EMBL" id="OYQ27646.1"/>
    </source>
</evidence>
<dbReference type="GO" id="GO:0022857">
    <property type="term" value="F:transmembrane transporter activity"/>
    <property type="evidence" value="ECO:0007669"/>
    <property type="project" value="InterPro"/>
</dbReference>
<dbReference type="EMBL" id="NOXT01000113">
    <property type="protein sequence ID" value="OYQ27646.1"/>
    <property type="molecule type" value="Genomic_DNA"/>
</dbReference>
<dbReference type="InterPro" id="IPR050382">
    <property type="entry name" value="MFS_Na/Anion_cotransporter"/>
</dbReference>
<proteinExistence type="predicted"/>
<feature type="transmembrane region" description="Helical" evidence="5">
    <location>
        <begin position="334"/>
        <end position="352"/>
    </location>
</feature>
<comment type="subcellular location">
    <subcellularLocation>
        <location evidence="1">Membrane</location>
        <topology evidence="1">Multi-pass membrane protein</topology>
    </subcellularLocation>
</comment>
<evidence type="ECO:0000256" key="1">
    <source>
        <dbReference type="ARBA" id="ARBA00004141"/>
    </source>
</evidence>
<dbReference type="PANTHER" id="PTHR11662:SF399">
    <property type="entry name" value="FI19708P1-RELATED"/>
    <property type="match status" value="1"/>
</dbReference>
<dbReference type="SUPFAM" id="SSF103473">
    <property type="entry name" value="MFS general substrate transporter"/>
    <property type="match status" value="1"/>
</dbReference>
<feature type="transmembrane region" description="Helical" evidence="5">
    <location>
        <begin position="183"/>
        <end position="206"/>
    </location>
</feature>
<feature type="transmembrane region" description="Helical" evidence="5">
    <location>
        <begin position="422"/>
        <end position="444"/>
    </location>
</feature>
<keyword evidence="2 5" id="KW-0812">Transmembrane</keyword>
<reference evidence="7 8" key="1">
    <citation type="submission" date="2017-07" db="EMBL/GenBank/DDBJ databases">
        <title>Sandarakinorhabdus cyanobacteriorum sp. nov., a novel bacterium isolated from cyanobacterial aggregates in a eutrophic lake.</title>
        <authorList>
            <person name="Cai H."/>
        </authorList>
    </citation>
    <scope>NUCLEOTIDE SEQUENCE [LARGE SCALE GENOMIC DNA]</scope>
    <source>
        <strain evidence="7 8">TH057</strain>
    </source>
</reference>
<dbReference type="AlphaFoldDB" id="A0A255YEH2"/>
<evidence type="ECO:0000256" key="5">
    <source>
        <dbReference type="SAM" id="Phobius"/>
    </source>
</evidence>
<dbReference type="Proteomes" id="UP000216991">
    <property type="component" value="Unassembled WGS sequence"/>
</dbReference>
<keyword evidence="8" id="KW-1185">Reference proteome</keyword>
<feature type="transmembrane region" description="Helical" evidence="5">
    <location>
        <begin position="398"/>
        <end position="416"/>
    </location>
</feature>
<feature type="transmembrane region" description="Helical" evidence="5">
    <location>
        <begin position="149"/>
        <end position="171"/>
    </location>
</feature>
<evidence type="ECO:0000259" key="6">
    <source>
        <dbReference type="PROSITE" id="PS50850"/>
    </source>
</evidence>
<evidence type="ECO:0000256" key="2">
    <source>
        <dbReference type="ARBA" id="ARBA00022692"/>
    </source>
</evidence>
<dbReference type="InterPro" id="IPR020846">
    <property type="entry name" value="MFS_dom"/>
</dbReference>
<feature type="transmembrane region" description="Helical" evidence="5">
    <location>
        <begin position="54"/>
        <end position="74"/>
    </location>
</feature>
<feature type="transmembrane region" description="Helical" evidence="5">
    <location>
        <begin position="212"/>
        <end position="230"/>
    </location>
</feature>
<feature type="transmembrane region" description="Helical" evidence="5">
    <location>
        <begin position="297"/>
        <end position="322"/>
    </location>
</feature>
<dbReference type="PANTHER" id="PTHR11662">
    <property type="entry name" value="SOLUTE CARRIER FAMILY 17"/>
    <property type="match status" value="1"/>
</dbReference>
<evidence type="ECO:0000256" key="3">
    <source>
        <dbReference type="ARBA" id="ARBA00022989"/>
    </source>
</evidence>
<comment type="caution">
    <text evidence="7">The sequence shown here is derived from an EMBL/GenBank/DDBJ whole genome shotgun (WGS) entry which is preliminary data.</text>
</comment>
<accession>A0A255YEH2</accession>
<organism evidence="7 8">
    <name type="scientific">Sandarakinorhabdus cyanobacteriorum</name>
    <dbReference type="NCBI Taxonomy" id="1981098"/>
    <lineage>
        <taxon>Bacteria</taxon>
        <taxon>Pseudomonadati</taxon>
        <taxon>Pseudomonadota</taxon>
        <taxon>Alphaproteobacteria</taxon>
        <taxon>Sphingomonadales</taxon>
        <taxon>Sphingosinicellaceae</taxon>
        <taxon>Sandarakinorhabdus</taxon>
    </lineage>
</organism>